<comment type="pathway">
    <text evidence="1">Amino-acid biosynthesis; L-threonine biosynthesis; L-threonine from L-aspartate: step 4/5.</text>
</comment>
<dbReference type="PROSITE" id="PS00627">
    <property type="entry name" value="GHMP_KINASES_ATP"/>
    <property type="match status" value="1"/>
</dbReference>
<evidence type="ECO:0000256" key="12">
    <source>
        <dbReference type="ARBA" id="ARBA00054121"/>
    </source>
</evidence>
<dbReference type="InterPro" id="IPR036554">
    <property type="entry name" value="GHMP_kinase_C_sf"/>
</dbReference>
<comment type="caution">
    <text evidence="14">The sequence shown here is derived from an EMBL/GenBank/DDBJ whole genome shotgun (WGS) entry which is preliminary data.</text>
</comment>
<dbReference type="HAMAP" id="MF_00384">
    <property type="entry name" value="Homoser_kinase"/>
    <property type="match status" value="1"/>
</dbReference>
<feature type="domain" description="GHMP kinase N-terminal" evidence="13">
    <location>
        <begin position="68"/>
        <end position="152"/>
    </location>
</feature>
<dbReference type="AlphaFoldDB" id="A0AB34PS47"/>
<dbReference type="Pfam" id="PF00288">
    <property type="entry name" value="GHMP_kinases_N"/>
    <property type="match status" value="1"/>
</dbReference>
<dbReference type="Gene3D" id="3.30.70.890">
    <property type="entry name" value="GHMP kinase, C-terminal domain"/>
    <property type="match status" value="1"/>
</dbReference>
<dbReference type="InterPro" id="IPR006203">
    <property type="entry name" value="GHMP_knse_ATP-bd_CS"/>
</dbReference>
<organism evidence="14 15">
    <name type="scientific">Candida albicans P78048</name>
    <dbReference type="NCBI Taxonomy" id="1094989"/>
    <lineage>
        <taxon>Eukaryota</taxon>
        <taxon>Fungi</taxon>
        <taxon>Dikarya</taxon>
        <taxon>Ascomycota</taxon>
        <taxon>Saccharomycotina</taxon>
        <taxon>Pichiomycetes</taxon>
        <taxon>Debaryomycetaceae</taxon>
        <taxon>Candida/Lodderomyces clade</taxon>
        <taxon>Candida</taxon>
    </lineage>
</organism>
<evidence type="ECO:0000256" key="8">
    <source>
        <dbReference type="ARBA" id="ARBA00022741"/>
    </source>
</evidence>
<dbReference type="GO" id="GO:0005524">
    <property type="term" value="F:ATP binding"/>
    <property type="evidence" value="ECO:0007669"/>
    <property type="project" value="UniProtKB-KW"/>
</dbReference>
<dbReference type="InterPro" id="IPR006204">
    <property type="entry name" value="GHMP_kinase_N_dom"/>
</dbReference>
<keyword evidence="7" id="KW-0791">Threonine biosynthesis</keyword>
<keyword evidence="10" id="KW-0067">ATP-binding</keyword>
<comment type="similarity">
    <text evidence="2">Belongs to the GHMP kinase family. Homoserine kinase subfamily.</text>
</comment>
<dbReference type="SUPFAM" id="SSF55060">
    <property type="entry name" value="GHMP Kinase, C-terminal domain"/>
    <property type="match status" value="1"/>
</dbReference>
<dbReference type="Gene3D" id="3.30.230.10">
    <property type="match status" value="1"/>
</dbReference>
<accession>A0AB34PS47</accession>
<dbReference type="NCBIfam" id="TIGR00191">
    <property type="entry name" value="thrB"/>
    <property type="match status" value="1"/>
</dbReference>
<dbReference type="InterPro" id="IPR014721">
    <property type="entry name" value="Ribsml_uS5_D2-typ_fold_subgr"/>
</dbReference>
<comment type="function">
    <text evidence="12">Commits homoserine to the threonine biosynthesis pathway by catalyzing its O-phosphorylation.</text>
</comment>
<proteinExistence type="inferred from homology"/>
<dbReference type="PRINTS" id="PR00958">
    <property type="entry name" value="HOMSERKINASE"/>
</dbReference>
<evidence type="ECO:0000313" key="15">
    <source>
        <dbReference type="Proteomes" id="UP000030161"/>
    </source>
</evidence>
<dbReference type="InterPro" id="IPR020568">
    <property type="entry name" value="Ribosomal_Su5_D2-typ_SF"/>
</dbReference>
<evidence type="ECO:0000256" key="9">
    <source>
        <dbReference type="ARBA" id="ARBA00022777"/>
    </source>
</evidence>
<dbReference type="GO" id="GO:0004413">
    <property type="term" value="F:homoserine kinase activity"/>
    <property type="evidence" value="ECO:0007669"/>
    <property type="project" value="UniProtKB-EC"/>
</dbReference>
<evidence type="ECO:0000256" key="5">
    <source>
        <dbReference type="ARBA" id="ARBA00022605"/>
    </source>
</evidence>
<keyword evidence="9 14" id="KW-0418">Kinase</keyword>
<keyword evidence="5" id="KW-0028">Amino-acid biosynthesis</keyword>
<comment type="catalytic activity">
    <reaction evidence="11">
        <text>L-homoserine + ATP = O-phospho-L-homoserine + ADP + H(+)</text>
        <dbReference type="Rhea" id="RHEA:13985"/>
        <dbReference type="ChEBI" id="CHEBI:15378"/>
        <dbReference type="ChEBI" id="CHEBI:30616"/>
        <dbReference type="ChEBI" id="CHEBI:57476"/>
        <dbReference type="ChEBI" id="CHEBI:57590"/>
        <dbReference type="ChEBI" id="CHEBI:456216"/>
        <dbReference type="EC" id="2.7.1.39"/>
    </reaction>
    <physiologicalReaction direction="left-to-right" evidence="11">
        <dbReference type="Rhea" id="RHEA:13986"/>
    </physiologicalReaction>
</comment>
<dbReference type="SUPFAM" id="SSF54211">
    <property type="entry name" value="Ribosomal protein S5 domain 2-like"/>
    <property type="match status" value="1"/>
</dbReference>
<protein>
    <recommendedName>
        <fullName evidence="4">Homoserine kinase</fullName>
        <ecNumber evidence="3">2.7.1.39</ecNumber>
    </recommendedName>
</protein>
<dbReference type="SMR" id="A0AB34PS47"/>
<dbReference type="Proteomes" id="UP000030161">
    <property type="component" value="Unassembled WGS sequence"/>
</dbReference>
<evidence type="ECO:0000256" key="2">
    <source>
        <dbReference type="ARBA" id="ARBA00007370"/>
    </source>
</evidence>
<evidence type="ECO:0000256" key="1">
    <source>
        <dbReference type="ARBA" id="ARBA00005015"/>
    </source>
</evidence>
<dbReference type="EMBL" id="AJIX01000028">
    <property type="protein sequence ID" value="KGR08488.1"/>
    <property type="molecule type" value="Genomic_DNA"/>
</dbReference>
<gene>
    <name evidence="14" type="ORF">MG3_04044</name>
</gene>
<name>A0AB34PS47_CANAX</name>
<dbReference type="GO" id="GO:0009088">
    <property type="term" value="P:threonine biosynthetic process"/>
    <property type="evidence" value="ECO:0007669"/>
    <property type="project" value="UniProtKB-KW"/>
</dbReference>
<evidence type="ECO:0000259" key="13">
    <source>
        <dbReference type="Pfam" id="PF00288"/>
    </source>
</evidence>
<sequence length="357" mass="39130">MSVISFKIKVPASSANIGPGFDVLGIGLQLYLTITVTIDPSIDTSSDPHHALLSYEGDGKVPFESNENLITQTALYVMRCNGIKDFPRGTHIHVNNPIPLGRGLGSSASAIVAGVYLGNEIGNLKLDKYRLLDYCLMIERHPDNIAAAMLGGFIGSYLNELSSEDSQLTTVPLDYILPKVKNGELITPQDKIVSQQPPNNIGQYVEYKWNKKIKCLTIIPNFELSTDLSRSVLPKNYQLPDIVYNLQRIAILTTALTQDPPNHKVIYQSMKDKLHQPYRFGLIPGLNTVLQKITPESYPGLCGICLSGAGPTILCLATDGFEKIANDVIEIFKQEGIECDSKLLDLAYDGATVEYGS</sequence>
<dbReference type="FunFam" id="3.30.230.10:FF:000068">
    <property type="entry name" value="Homoserine kinase"/>
    <property type="match status" value="1"/>
</dbReference>
<dbReference type="InterPro" id="IPR000870">
    <property type="entry name" value="Homoserine_kinase"/>
</dbReference>
<evidence type="ECO:0000256" key="6">
    <source>
        <dbReference type="ARBA" id="ARBA00022679"/>
    </source>
</evidence>
<evidence type="ECO:0000256" key="4">
    <source>
        <dbReference type="ARBA" id="ARBA00017858"/>
    </source>
</evidence>
<dbReference type="PANTHER" id="PTHR20861">
    <property type="entry name" value="HOMOSERINE/4-DIPHOSPHOCYTIDYL-2-C-METHYL-D-ERYTHRITOL KINASE"/>
    <property type="match status" value="1"/>
</dbReference>
<dbReference type="PIRSF" id="PIRSF000676">
    <property type="entry name" value="Homoser_kin"/>
    <property type="match status" value="1"/>
</dbReference>
<keyword evidence="8" id="KW-0547">Nucleotide-binding</keyword>
<reference evidence="14 15" key="1">
    <citation type="submission" date="2013-12" db="EMBL/GenBank/DDBJ databases">
        <title>The Genome Sequence of Candida albicans P78048.</title>
        <authorList>
            <consortium name="The Broad Institute Genome Sequencing Platform"/>
            <consortium name="The Broad Institute Genome Sequencing Center for Infectious Disease"/>
            <person name="Cuomo C."/>
            <person name="Bennett R."/>
            <person name="Hirakawa M."/>
            <person name="Noverr M."/>
            <person name="Mitchell A."/>
            <person name="Young S.K."/>
            <person name="Zeng Q."/>
            <person name="Gargeya S."/>
            <person name="Fitzgerald M."/>
            <person name="Abouelleil A."/>
            <person name="Alvarado L."/>
            <person name="Berlin A.M."/>
            <person name="Chapman S.B."/>
            <person name="Dewar J."/>
            <person name="Goldberg J."/>
            <person name="Griggs A."/>
            <person name="Gujja S."/>
            <person name="Hansen M."/>
            <person name="Howarth C."/>
            <person name="Imamovic A."/>
            <person name="Larimer J."/>
            <person name="McCowan C."/>
            <person name="Murphy C."/>
            <person name="Pearson M."/>
            <person name="Priest M."/>
            <person name="Roberts A."/>
            <person name="Saif S."/>
            <person name="Shea T."/>
            <person name="Sykes S."/>
            <person name="Wortman J."/>
            <person name="Nusbaum C."/>
            <person name="Birren B."/>
        </authorList>
    </citation>
    <scope>NUCLEOTIDE SEQUENCE [LARGE SCALE GENOMIC DNA]</scope>
    <source>
        <strain evidence="14 15">P78048</strain>
    </source>
</reference>
<evidence type="ECO:0000256" key="3">
    <source>
        <dbReference type="ARBA" id="ARBA00012078"/>
    </source>
</evidence>
<dbReference type="PANTHER" id="PTHR20861:SF1">
    <property type="entry name" value="HOMOSERINE KINASE"/>
    <property type="match status" value="1"/>
</dbReference>
<evidence type="ECO:0000256" key="10">
    <source>
        <dbReference type="ARBA" id="ARBA00022840"/>
    </source>
</evidence>
<evidence type="ECO:0000256" key="7">
    <source>
        <dbReference type="ARBA" id="ARBA00022697"/>
    </source>
</evidence>
<keyword evidence="6" id="KW-0808">Transferase</keyword>
<dbReference type="EC" id="2.7.1.39" evidence="3"/>
<evidence type="ECO:0000256" key="11">
    <source>
        <dbReference type="ARBA" id="ARBA00049913"/>
    </source>
</evidence>
<evidence type="ECO:0000313" key="14">
    <source>
        <dbReference type="EMBL" id="KGR08488.1"/>
    </source>
</evidence>